<comment type="caution">
    <text evidence="8">The sequence shown here is derived from an EMBL/GenBank/DDBJ whole genome shotgun (WGS) entry which is preliminary data.</text>
</comment>
<evidence type="ECO:0000313" key="8">
    <source>
        <dbReference type="EMBL" id="EAT59735.1"/>
    </source>
</evidence>
<organism evidence="8 9">
    <name type="scientific">Chlorobium ferrooxidans DSM 13031</name>
    <dbReference type="NCBI Taxonomy" id="377431"/>
    <lineage>
        <taxon>Bacteria</taxon>
        <taxon>Pseudomonadati</taxon>
        <taxon>Chlorobiota</taxon>
        <taxon>Chlorobiia</taxon>
        <taxon>Chlorobiales</taxon>
        <taxon>Chlorobiaceae</taxon>
        <taxon>Chlorobium/Pelodictyon group</taxon>
        <taxon>Chlorobium</taxon>
    </lineage>
</organism>
<dbReference type="PIRSF" id="PIRSF005859">
    <property type="entry name" value="PBR"/>
    <property type="match status" value="1"/>
</dbReference>
<keyword evidence="7" id="KW-0732">Signal</keyword>
<sequence>MKLNVPKLALSIAFCFLFAFAGGTFTPEPGSEWYYQLLNKPSWNPPDWLFPPAWTLFFLLMGIALYLVVTEWDKNKLVKGALAVFGVQLLLNLAWSALFFGLHSPLFALVDIVLLWLAIVLTIVKFRAISPLAGNLLIPYLLWVSFASFLNFTIWQLN</sequence>
<evidence type="ECO:0000256" key="1">
    <source>
        <dbReference type="ARBA" id="ARBA00004141"/>
    </source>
</evidence>
<proteinExistence type="inferred from homology"/>
<name>Q0YU19_9CHLB</name>
<accession>Q0YU19</accession>
<dbReference type="InterPro" id="IPR038330">
    <property type="entry name" value="TspO/MBR-related_sf"/>
</dbReference>
<dbReference type="CDD" id="cd15904">
    <property type="entry name" value="TSPO_MBR"/>
    <property type="match status" value="1"/>
</dbReference>
<comment type="similarity">
    <text evidence="2">Belongs to the TspO/BZRP family.</text>
</comment>
<evidence type="ECO:0000256" key="2">
    <source>
        <dbReference type="ARBA" id="ARBA00007524"/>
    </source>
</evidence>
<dbReference type="PANTHER" id="PTHR10057:SF0">
    <property type="entry name" value="TRANSLOCATOR PROTEIN"/>
    <property type="match status" value="1"/>
</dbReference>
<keyword evidence="9" id="KW-1185">Reference proteome</keyword>
<feature type="transmembrane region" description="Helical" evidence="6">
    <location>
        <begin position="136"/>
        <end position="157"/>
    </location>
</feature>
<evidence type="ECO:0000256" key="6">
    <source>
        <dbReference type="SAM" id="Phobius"/>
    </source>
</evidence>
<dbReference type="RefSeq" id="WP_006365509.1">
    <property type="nucleotide sequence ID" value="NZ_AASE01000002.1"/>
</dbReference>
<dbReference type="FunFam" id="1.20.1260.100:FF:000001">
    <property type="entry name" value="translocator protein 2"/>
    <property type="match status" value="1"/>
</dbReference>
<feature type="chain" id="PRO_5004179300" evidence="7">
    <location>
        <begin position="22"/>
        <end position="158"/>
    </location>
</feature>
<feature type="signal peptide" evidence="7">
    <location>
        <begin position="1"/>
        <end position="21"/>
    </location>
</feature>
<dbReference type="Pfam" id="PF03073">
    <property type="entry name" value="TspO_MBR"/>
    <property type="match status" value="1"/>
</dbReference>
<reference evidence="8 9" key="1">
    <citation type="submission" date="2006-07" db="EMBL/GenBank/DDBJ databases">
        <title>Annotation of the draft genome assembly of Chlorobium ferroxidans DSM 13031.</title>
        <authorList>
            <consortium name="US DOE Joint Genome Institute (JGI-ORNL)"/>
            <person name="Larimer F."/>
            <person name="Land M."/>
            <person name="Hauser L."/>
        </authorList>
    </citation>
    <scope>NUCLEOTIDE SEQUENCE [LARGE SCALE GENOMIC DNA]</scope>
    <source>
        <strain evidence="8 9">DSM 13031</strain>
    </source>
</reference>
<gene>
    <name evidence="8" type="ORF">CferDRAFT_1742</name>
</gene>
<evidence type="ECO:0000256" key="5">
    <source>
        <dbReference type="ARBA" id="ARBA00023136"/>
    </source>
</evidence>
<protein>
    <submittedName>
        <fullName evidence="8">TspO/MBR-related protein</fullName>
    </submittedName>
</protein>
<keyword evidence="4 6" id="KW-1133">Transmembrane helix</keyword>
<dbReference type="OrthoDB" id="9795496at2"/>
<evidence type="ECO:0000256" key="3">
    <source>
        <dbReference type="ARBA" id="ARBA00022692"/>
    </source>
</evidence>
<dbReference type="PANTHER" id="PTHR10057">
    <property type="entry name" value="PERIPHERAL-TYPE BENZODIAZEPINE RECEPTOR"/>
    <property type="match status" value="1"/>
</dbReference>
<dbReference type="InterPro" id="IPR004307">
    <property type="entry name" value="TspO_MBR"/>
</dbReference>
<evidence type="ECO:0000256" key="4">
    <source>
        <dbReference type="ARBA" id="ARBA00022989"/>
    </source>
</evidence>
<dbReference type="Gene3D" id="1.20.1260.100">
    <property type="entry name" value="TspO/MBR protein"/>
    <property type="match status" value="1"/>
</dbReference>
<dbReference type="EMBL" id="AASE01000002">
    <property type="protein sequence ID" value="EAT59735.1"/>
    <property type="molecule type" value="Genomic_DNA"/>
</dbReference>
<keyword evidence="3 6" id="KW-0812">Transmembrane</keyword>
<dbReference type="AlphaFoldDB" id="Q0YU19"/>
<dbReference type="GO" id="GO:0016020">
    <property type="term" value="C:membrane"/>
    <property type="evidence" value="ECO:0007669"/>
    <property type="project" value="UniProtKB-SubCell"/>
</dbReference>
<keyword evidence="5 6" id="KW-0472">Membrane</keyword>
<feature type="transmembrane region" description="Helical" evidence="6">
    <location>
        <begin position="81"/>
        <end position="100"/>
    </location>
</feature>
<reference evidence="8 9" key="2">
    <citation type="submission" date="2006-07" db="EMBL/GenBank/DDBJ databases">
        <title>Sequencing of the draft genome and assembly of Chlorobium ferroxidans DSM 13031.</title>
        <authorList>
            <consortium name="US DOE Joint Genome Institute (JGI-PGF)"/>
            <person name="Copeland A."/>
            <person name="Lucas S."/>
            <person name="Lapidus A."/>
            <person name="Barry K."/>
            <person name="Glavina del Rio T."/>
            <person name="Dalin E."/>
            <person name="Tice H."/>
            <person name="Bruce D."/>
            <person name="Pitluck S."/>
            <person name="Richardson P."/>
        </authorList>
    </citation>
    <scope>NUCLEOTIDE SEQUENCE [LARGE SCALE GENOMIC DNA]</scope>
    <source>
        <strain evidence="8 9">DSM 13031</strain>
    </source>
</reference>
<dbReference type="GO" id="GO:0033013">
    <property type="term" value="P:tetrapyrrole metabolic process"/>
    <property type="evidence" value="ECO:0007669"/>
    <property type="project" value="UniProtKB-ARBA"/>
</dbReference>
<evidence type="ECO:0000313" key="9">
    <source>
        <dbReference type="Proteomes" id="UP000004162"/>
    </source>
</evidence>
<evidence type="ECO:0000256" key="7">
    <source>
        <dbReference type="SAM" id="SignalP"/>
    </source>
</evidence>
<feature type="transmembrane region" description="Helical" evidence="6">
    <location>
        <begin position="49"/>
        <end position="69"/>
    </location>
</feature>
<dbReference type="Proteomes" id="UP000004162">
    <property type="component" value="Unassembled WGS sequence"/>
</dbReference>
<comment type="subcellular location">
    <subcellularLocation>
        <location evidence="1">Membrane</location>
        <topology evidence="1">Multi-pass membrane protein</topology>
    </subcellularLocation>
</comment>
<feature type="transmembrane region" description="Helical" evidence="6">
    <location>
        <begin position="106"/>
        <end position="124"/>
    </location>
</feature>